<organism evidence="1 2">
    <name type="scientific">Oryza sativa subsp. japonica</name>
    <name type="common">Rice</name>
    <dbReference type="NCBI Taxonomy" id="39947"/>
    <lineage>
        <taxon>Eukaryota</taxon>
        <taxon>Viridiplantae</taxon>
        <taxon>Streptophyta</taxon>
        <taxon>Embryophyta</taxon>
        <taxon>Tracheophyta</taxon>
        <taxon>Spermatophyta</taxon>
        <taxon>Magnoliopsida</taxon>
        <taxon>Liliopsida</taxon>
        <taxon>Poales</taxon>
        <taxon>Poaceae</taxon>
        <taxon>BOP clade</taxon>
        <taxon>Oryzoideae</taxon>
        <taxon>Oryzeae</taxon>
        <taxon>Oryzinae</taxon>
        <taxon>Oryza</taxon>
        <taxon>Oryza sativa</taxon>
    </lineage>
</organism>
<accession>A0A0N7KSA1</accession>
<dbReference type="InParanoid" id="A0A0N7KSA1"/>
<keyword evidence="2" id="KW-1185">Reference proteome</keyword>
<reference evidence="1 2" key="3">
    <citation type="journal article" date="2013" name="Rice">
        <title>Improvement of the Oryza sativa Nipponbare reference genome using next generation sequence and optical map data.</title>
        <authorList>
            <person name="Kawahara Y."/>
            <person name="de la Bastide M."/>
            <person name="Hamilton J.P."/>
            <person name="Kanamori H."/>
            <person name="McCombie W.R."/>
            <person name="Ouyang S."/>
            <person name="Schwartz D.C."/>
            <person name="Tanaka T."/>
            <person name="Wu J."/>
            <person name="Zhou S."/>
            <person name="Childs K.L."/>
            <person name="Davidson R.M."/>
            <person name="Lin H."/>
            <person name="Quesada-Ocampo L."/>
            <person name="Vaillancourt B."/>
            <person name="Sakai H."/>
            <person name="Lee S.S."/>
            <person name="Kim J."/>
            <person name="Numa H."/>
            <person name="Itoh T."/>
            <person name="Buell C.R."/>
            <person name="Matsumoto T."/>
        </authorList>
    </citation>
    <scope>NUCLEOTIDE SEQUENCE [LARGE SCALE GENOMIC DNA]</scope>
    <source>
        <strain evidence="2">cv. Nipponbare</strain>
    </source>
</reference>
<dbReference type="PaxDb" id="39947-A0A0N7KSA1"/>
<proteinExistence type="predicted"/>
<gene>
    <name evidence="1" type="ordered locus">Os10g0579700</name>
    <name evidence="1" type="ORF">OSNPB_100579700</name>
</gene>
<reference evidence="2" key="1">
    <citation type="journal article" date="2005" name="Nature">
        <title>The map-based sequence of the rice genome.</title>
        <authorList>
            <consortium name="International rice genome sequencing project (IRGSP)"/>
            <person name="Matsumoto T."/>
            <person name="Wu J."/>
            <person name="Kanamori H."/>
            <person name="Katayose Y."/>
            <person name="Fujisawa M."/>
            <person name="Namiki N."/>
            <person name="Mizuno H."/>
            <person name="Yamamoto K."/>
            <person name="Antonio B.A."/>
            <person name="Baba T."/>
            <person name="Sakata K."/>
            <person name="Nagamura Y."/>
            <person name="Aoki H."/>
            <person name="Arikawa K."/>
            <person name="Arita K."/>
            <person name="Bito T."/>
            <person name="Chiden Y."/>
            <person name="Fujitsuka N."/>
            <person name="Fukunaka R."/>
            <person name="Hamada M."/>
            <person name="Harada C."/>
            <person name="Hayashi A."/>
            <person name="Hijishita S."/>
            <person name="Honda M."/>
            <person name="Hosokawa S."/>
            <person name="Ichikawa Y."/>
            <person name="Idonuma A."/>
            <person name="Iijima M."/>
            <person name="Ikeda M."/>
            <person name="Ikeno M."/>
            <person name="Ito K."/>
            <person name="Ito S."/>
            <person name="Ito T."/>
            <person name="Ito Y."/>
            <person name="Ito Y."/>
            <person name="Iwabuchi A."/>
            <person name="Kamiya K."/>
            <person name="Karasawa W."/>
            <person name="Kurita K."/>
            <person name="Katagiri S."/>
            <person name="Kikuta A."/>
            <person name="Kobayashi H."/>
            <person name="Kobayashi N."/>
            <person name="Machita K."/>
            <person name="Maehara T."/>
            <person name="Masukawa M."/>
            <person name="Mizubayashi T."/>
            <person name="Mukai Y."/>
            <person name="Nagasaki H."/>
            <person name="Nagata Y."/>
            <person name="Naito S."/>
            <person name="Nakashima M."/>
            <person name="Nakama Y."/>
            <person name="Nakamichi Y."/>
            <person name="Nakamura M."/>
            <person name="Meguro A."/>
            <person name="Negishi M."/>
            <person name="Ohta I."/>
            <person name="Ohta T."/>
            <person name="Okamoto M."/>
            <person name="Ono N."/>
            <person name="Saji S."/>
            <person name="Sakaguchi M."/>
            <person name="Sakai K."/>
            <person name="Shibata M."/>
            <person name="Shimokawa T."/>
            <person name="Song J."/>
            <person name="Takazaki Y."/>
            <person name="Terasawa K."/>
            <person name="Tsugane M."/>
            <person name="Tsuji K."/>
            <person name="Ueda S."/>
            <person name="Waki K."/>
            <person name="Yamagata H."/>
            <person name="Yamamoto M."/>
            <person name="Yamamoto S."/>
            <person name="Yamane H."/>
            <person name="Yoshiki S."/>
            <person name="Yoshihara R."/>
            <person name="Yukawa K."/>
            <person name="Zhong H."/>
            <person name="Yano M."/>
            <person name="Yuan Q."/>
            <person name="Ouyang S."/>
            <person name="Liu J."/>
            <person name="Jones K.M."/>
            <person name="Gansberger K."/>
            <person name="Moffat K."/>
            <person name="Hill J."/>
            <person name="Bera J."/>
            <person name="Fadrosh D."/>
            <person name="Jin S."/>
            <person name="Johri S."/>
            <person name="Kim M."/>
            <person name="Overton L."/>
            <person name="Reardon M."/>
            <person name="Tsitrin T."/>
            <person name="Vuong H."/>
            <person name="Weaver B."/>
            <person name="Ciecko A."/>
            <person name="Tallon L."/>
            <person name="Jackson J."/>
            <person name="Pai G."/>
            <person name="Aken S.V."/>
            <person name="Utterback T."/>
            <person name="Reidmuller S."/>
            <person name="Feldblyum T."/>
            <person name="Hsiao J."/>
            <person name="Zismann V."/>
            <person name="Iobst S."/>
            <person name="de Vazeille A.R."/>
            <person name="Buell C.R."/>
            <person name="Ying K."/>
            <person name="Li Y."/>
            <person name="Lu T."/>
            <person name="Huang Y."/>
            <person name="Zhao Q."/>
            <person name="Feng Q."/>
            <person name="Zhang L."/>
            <person name="Zhu J."/>
            <person name="Weng Q."/>
            <person name="Mu J."/>
            <person name="Lu Y."/>
            <person name="Fan D."/>
            <person name="Liu Y."/>
            <person name="Guan J."/>
            <person name="Zhang Y."/>
            <person name="Yu S."/>
            <person name="Liu X."/>
            <person name="Zhang Y."/>
            <person name="Hong G."/>
            <person name="Han B."/>
            <person name="Choisne N."/>
            <person name="Demange N."/>
            <person name="Orjeda G."/>
            <person name="Samain S."/>
            <person name="Cattolico L."/>
            <person name="Pelletier E."/>
            <person name="Couloux A."/>
            <person name="Segurens B."/>
            <person name="Wincker P."/>
            <person name="D'Hont A."/>
            <person name="Scarpelli C."/>
            <person name="Weissenbach J."/>
            <person name="Salanoubat M."/>
            <person name="Quetier F."/>
            <person name="Yu Y."/>
            <person name="Kim H.R."/>
            <person name="Rambo T."/>
            <person name="Currie J."/>
            <person name="Collura K."/>
            <person name="Luo M."/>
            <person name="Yang T."/>
            <person name="Ammiraju J.S.S."/>
            <person name="Engler F."/>
            <person name="Soderlund C."/>
            <person name="Wing R.A."/>
            <person name="Palmer L.E."/>
            <person name="de la Bastide M."/>
            <person name="Spiegel L."/>
            <person name="Nascimento L."/>
            <person name="Zutavern T."/>
            <person name="O'Shaughnessy A."/>
            <person name="Dike S."/>
            <person name="Dedhia N."/>
            <person name="Preston R."/>
            <person name="Balija V."/>
            <person name="McCombie W.R."/>
            <person name="Chow T."/>
            <person name="Chen H."/>
            <person name="Chung M."/>
            <person name="Chen C."/>
            <person name="Shaw J."/>
            <person name="Wu H."/>
            <person name="Hsiao K."/>
            <person name="Chao Y."/>
            <person name="Chu M."/>
            <person name="Cheng C."/>
            <person name="Hour A."/>
            <person name="Lee P."/>
            <person name="Lin S."/>
            <person name="Lin Y."/>
            <person name="Liou J."/>
            <person name="Liu S."/>
            <person name="Hsing Y."/>
            <person name="Raghuvanshi S."/>
            <person name="Mohanty A."/>
            <person name="Bharti A.K."/>
            <person name="Gaur A."/>
            <person name="Gupta V."/>
            <person name="Kumar D."/>
            <person name="Ravi V."/>
            <person name="Vij S."/>
            <person name="Kapur A."/>
            <person name="Khurana P."/>
            <person name="Khurana P."/>
            <person name="Khurana J.P."/>
            <person name="Tyagi A.K."/>
            <person name="Gaikwad K."/>
            <person name="Singh A."/>
            <person name="Dalal V."/>
            <person name="Srivastava S."/>
            <person name="Dixit A."/>
            <person name="Pal A.K."/>
            <person name="Ghazi I.A."/>
            <person name="Yadav M."/>
            <person name="Pandit A."/>
            <person name="Bhargava A."/>
            <person name="Sureshbabu K."/>
            <person name="Batra K."/>
            <person name="Sharma T.R."/>
            <person name="Mohapatra T."/>
            <person name="Singh N.K."/>
            <person name="Messing J."/>
            <person name="Nelson A.B."/>
            <person name="Fuks G."/>
            <person name="Kavchok S."/>
            <person name="Keizer G."/>
            <person name="Linton E."/>
            <person name="Llaca V."/>
            <person name="Song R."/>
            <person name="Tanyolac B."/>
            <person name="Young S."/>
            <person name="Ho-Il K."/>
            <person name="Hahn J.H."/>
            <person name="Sangsakoo G."/>
            <person name="Vanavichit A."/>
            <person name="de Mattos Luiz.A.T."/>
            <person name="Zimmer P.D."/>
            <person name="Malone G."/>
            <person name="Dellagostin O."/>
            <person name="de Oliveira A.C."/>
            <person name="Bevan M."/>
            <person name="Bancroft I."/>
            <person name="Minx P."/>
            <person name="Cordum H."/>
            <person name="Wilson R."/>
            <person name="Cheng Z."/>
            <person name="Jin W."/>
            <person name="Jiang J."/>
            <person name="Leong S.A."/>
            <person name="Iwama H."/>
            <person name="Gojobori T."/>
            <person name="Itoh T."/>
            <person name="Niimura Y."/>
            <person name="Fujii Y."/>
            <person name="Habara T."/>
            <person name="Sakai H."/>
            <person name="Sato Y."/>
            <person name="Wilson G."/>
            <person name="Kumar K."/>
            <person name="McCouch S."/>
            <person name="Juretic N."/>
            <person name="Hoen D."/>
            <person name="Wright S."/>
            <person name="Bruskiewich R."/>
            <person name="Bureau T."/>
            <person name="Miyao A."/>
            <person name="Hirochika H."/>
            <person name="Nishikawa T."/>
            <person name="Kadowaki K."/>
            <person name="Sugiura M."/>
            <person name="Burr B."/>
            <person name="Sasaki T."/>
        </authorList>
    </citation>
    <scope>NUCLEOTIDE SEQUENCE [LARGE SCALE GENOMIC DNA]</scope>
    <source>
        <strain evidence="2">cv. Nipponbare</strain>
    </source>
</reference>
<protein>
    <submittedName>
        <fullName evidence="1">Os10g0579700 protein</fullName>
    </submittedName>
</protein>
<evidence type="ECO:0000313" key="1">
    <source>
        <dbReference type="EMBL" id="BAT12242.1"/>
    </source>
</evidence>
<sequence>MLSMTAMTLTRARNNERADSLLEPIELTILITNAAQATLPAGSGGIFGNAAPLHHRVALVPCSFTTRSALSKKGVEEGVVIQSAAYAAQRRLHVHSLGGPSVPDHRAKEGDYGLIHLDGCRCAAHDEKATRRHRC</sequence>
<reference evidence="1 2" key="2">
    <citation type="journal article" date="2013" name="Plant Cell Physiol.">
        <title>Rice Annotation Project Database (RAP-DB): an integrative and interactive database for rice genomics.</title>
        <authorList>
            <person name="Sakai H."/>
            <person name="Lee S.S."/>
            <person name="Tanaka T."/>
            <person name="Numa H."/>
            <person name="Kim J."/>
            <person name="Kawahara Y."/>
            <person name="Wakimoto H."/>
            <person name="Yang C.C."/>
            <person name="Iwamoto M."/>
            <person name="Abe T."/>
            <person name="Yamada Y."/>
            <person name="Muto A."/>
            <person name="Inokuchi H."/>
            <person name="Ikemura T."/>
            <person name="Matsumoto T."/>
            <person name="Sasaki T."/>
            <person name="Itoh T."/>
        </authorList>
    </citation>
    <scope>NUCLEOTIDE SEQUENCE [LARGE SCALE GENOMIC DNA]</scope>
    <source>
        <strain evidence="2">cv. Nipponbare</strain>
    </source>
</reference>
<name>A0A0N7KSA1_ORYSJ</name>
<evidence type="ECO:0000313" key="2">
    <source>
        <dbReference type="Proteomes" id="UP000059680"/>
    </source>
</evidence>
<dbReference type="AlphaFoldDB" id="A0A0N7KSA1"/>
<dbReference type="EMBL" id="AP014966">
    <property type="protein sequence ID" value="BAT12242.1"/>
    <property type="molecule type" value="Genomic_DNA"/>
</dbReference>
<dbReference type="Proteomes" id="UP000059680">
    <property type="component" value="Chromosome 10"/>
</dbReference>